<dbReference type="VEuPathDB" id="VectorBase:HLOH_054501"/>
<dbReference type="AlphaFoldDB" id="A0A9J6GYA6"/>
<reference evidence="1 2" key="1">
    <citation type="journal article" date="2020" name="Cell">
        <title>Large-Scale Comparative Analyses of Tick Genomes Elucidate Their Genetic Diversity and Vector Capacities.</title>
        <authorList>
            <consortium name="Tick Genome and Microbiome Consortium (TIGMIC)"/>
            <person name="Jia N."/>
            <person name="Wang J."/>
            <person name="Shi W."/>
            <person name="Du L."/>
            <person name="Sun Y."/>
            <person name="Zhan W."/>
            <person name="Jiang J.F."/>
            <person name="Wang Q."/>
            <person name="Zhang B."/>
            <person name="Ji P."/>
            <person name="Bell-Sakyi L."/>
            <person name="Cui X.M."/>
            <person name="Yuan T.T."/>
            <person name="Jiang B.G."/>
            <person name="Yang W.F."/>
            <person name="Lam T.T."/>
            <person name="Chang Q.C."/>
            <person name="Ding S.J."/>
            <person name="Wang X.J."/>
            <person name="Zhu J.G."/>
            <person name="Ruan X.D."/>
            <person name="Zhao L."/>
            <person name="Wei J.T."/>
            <person name="Ye R.Z."/>
            <person name="Que T.C."/>
            <person name="Du C.H."/>
            <person name="Zhou Y.H."/>
            <person name="Cheng J.X."/>
            <person name="Dai P.F."/>
            <person name="Guo W.B."/>
            <person name="Han X.H."/>
            <person name="Huang E.J."/>
            <person name="Li L.F."/>
            <person name="Wei W."/>
            <person name="Gao Y.C."/>
            <person name="Liu J.Z."/>
            <person name="Shao H.Z."/>
            <person name="Wang X."/>
            <person name="Wang C.C."/>
            <person name="Yang T.C."/>
            <person name="Huo Q.B."/>
            <person name="Li W."/>
            <person name="Chen H.Y."/>
            <person name="Chen S.E."/>
            <person name="Zhou L.G."/>
            <person name="Ni X.B."/>
            <person name="Tian J.H."/>
            <person name="Sheng Y."/>
            <person name="Liu T."/>
            <person name="Pan Y.S."/>
            <person name="Xia L.Y."/>
            <person name="Li J."/>
            <person name="Zhao F."/>
            <person name="Cao W.C."/>
        </authorList>
    </citation>
    <scope>NUCLEOTIDE SEQUENCE [LARGE SCALE GENOMIC DNA]</scope>
    <source>
        <strain evidence="1">HaeL-2018</strain>
    </source>
</reference>
<comment type="caution">
    <text evidence="1">The sequence shown here is derived from an EMBL/GenBank/DDBJ whole genome shotgun (WGS) entry which is preliminary data.</text>
</comment>
<dbReference type="OMA" id="SWIPSAW"/>
<protein>
    <submittedName>
        <fullName evidence="1">Uncharacterized protein</fullName>
    </submittedName>
</protein>
<dbReference type="EMBL" id="JABSTR010000009">
    <property type="protein sequence ID" value="KAH9379340.1"/>
    <property type="molecule type" value="Genomic_DNA"/>
</dbReference>
<accession>A0A9J6GYA6</accession>
<gene>
    <name evidence="1" type="ORF">HPB48_015143</name>
</gene>
<keyword evidence="2" id="KW-1185">Reference proteome</keyword>
<dbReference type="Proteomes" id="UP000821853">
    <property type="component" value="Unassembled WGS sequence"/>
</dbReference>
<sequence length="61" mass="6511">MATVGHEQTPTGWLKRAPPATVADWILSEWSSVSTETASRSLKVTGISNCFDGATDDFLVA</sequence>
<proteinExistence type="predicted"/>
<organism evidence="1 2">
    <name type="scientific">Haemaphysalis longicornis</name>
    <name type="common">Bush tick</name>
    <dbReference type="NCBI Taxonomy" id="44386"/>
    <lineage>
        <taxon>Eukaryota</taxon>
        <taxon>Metazoa</taxon>
        <taxon>Ecdysozoa</taxon>
        <taxon>Arthropoda</taxon>
        <taxon>Chelicerata</taxon>
        <taxon>Arachnida</taxon>
        <taxon>Acari</taxon>
        <taxon>Parasitiformes</taxon>
        <taxon>Ixodida</taxon>
        <taxon>Ixodoidea</taxon>
        <taxon>Ixodidae</taxon>
        <taxon>Haemaphysalinae</taxon>
        <taxon>Haemaphysalis</taxon>
    </lineage>
</organism>
<name>A0A9J6GYA6_HAELO</name>
<evidence type="ECO:0000313" key="1">
    <source>
        <dbReference type="EMBL" id="KAH9379340.1"/>
    </source>
</evidence>
<evidence type="ECO:0000313" key="2">
    <source>
        <dbReference type="Proteomes" id="UP000821853"/>
    </source>
</evidence>